<dbReference type="Pfam" id="PF00072">
    <property type="entry name" value="Response_reg"/>
    <property type="match status" value="2"/>
</dbReference>
<dbReference type="InterPro" id="IPR001789">
    <property type="entry name" value="Sig_transdc_resp-reg_receiver"/>
</dbReference>
<dbReference type="PROSITE" id="PS50109">
    <property type="entry name" value="HIS_KIN"/>
    <property type="match status" value="1"/>
</dbReference>
<keyword evidence="7" id="KW-0418">Kinase</keyword>
<comment type="caution">
    <text evidence="7">The sequence shown here is derived from an EMBL/GenBank/DDBJ whole genome shotgun (WGS) entry which is preliminary data.</text>
</comment>
<evidence type="ECO:0000256" key="1">
    <source>
        <dbReference type="ARBA" id="ARBA00000085"/>
    </source>
</evidence>
<dbReference type="Gene3D" id="1.10.287.130">
    <property type="match status" value="1"/>
</dbReference>
<evidence type="ECO:0000259" key="5">
    <source>
        <dbReference type="PROSITE" id="PS50109"/>
    </source>
</evidence>
<keyword evidence="8" id="KW-1185">Reference proteome</keyword>
<dbReference type="Proteomes" id="UP000092713">
    <property type="component" value="Unassembled WGS sequence"/>
</dbReference>
<dbReference type="AlphaFoldDB" id="A0A1A7C803"/>
<dbReference type="InterPro" id="IPR011006">
    <property type="entry name" value="CheY-like_superfamily"/>
</dbReference>
<dbReference type="GO" id="GO:0000155">
    <property type="term" value="F:phosphorelay sensor kinase activity"/>
    <property type="evidence" value="ECO:0007669"/>
    <property type="project" value="InterPro"/>
</dbReference>
<feature type="modified residue" description="4-aspartylphosphate" evidence="4">
    <location>
        <position position="56"/>
    </location>
</feature>
<dbReference type="SUPFAM" id="SSF52172">
    <property type="entry name" value="CheY-like"/>
    <property type="match status" value="2"/>
</dbReference>
<dbReference type="Gene3D" id="3.30.565.10">
    <property type="entry name" value="Histidine kinase-like ATPase, C-terminal domain"/>
    <property type="match status" value="1"/>
</dbReference>
<accession>A0A1A7C803</accession>
<evidence type="ECO:0000256" key="4">
    <source>
        <dbReference type="PROSITE-ProRule" id="PRU00169"/>
    </source>
</evidence>
<reference evidence="7 8" key="1">
    <citation type="submission" date="2016-04" db="EMBL/GenBank/DDBJ databases">
        <title>Draft genome sequence of Janthinobacterium psychrotolerans sp. nov., isolated from freshwater sediments in Denmark.</title>
        <authorList>
            <person name="Gong X."/>
            <person name="Skrivergaard S."/>
            <person name="Korsgaard B.S."/>
            <person name="Schreiber L."/>
            <person name="Marshall I.P."/>
            <person name="Finster K."/>
            <person name="Schramm A."/>
        </authorList>
    </citation>
    <scope>NUCLEOTIDE SEQUENCE [LARGE SCALE GENOMIC DNA]</scope>
    <source>
        <strain evidence="7 8">S3-2</strain>
    </source>
</reference>
<sequence>MAQVLRILVVDDVETMRKVTAGQLASLGYGSVDLAADGSEAWRMIERKRYDLVISDWNMPALTGIALLQMIRSSPRHVHMPFIMITAEAERSRIETAISSGVSDLLVKPYTAGRLATSIKRAMAHQVAAPAPDKETNIDAPQAATPVDDVIVKPPAAVHLQSREPLPPTLLLVDDTADNLYVLANVFKGRYRIKAAHNGEKALALCCGDTPPDLVLLDVMMPGMDGFEVARRMREHPSAENVPIIFVTALTDDAARLQGMELGAVDFITKPIDPAQLKLRVDNFMRYVELRRHLQADYDNMLAIARLRDDVEAMTRHDLKGPLAGAIGIVQSLIDAADMDRRQLENLRLAEQAMLQVTDMVNLSTELYKIETGKYVLHAAPLSISDMLRRVVETARATYAGKQLVLAVDTDFDVGIDAPLALGDAMLTYSLLNNLIKNACEAAPERTRVIATLYTGSPLRIEIVNKGVIPEPIRERFFDKFVTDGKSGGTGLGTYSARLLARAQYGEVAFAVDDELQTTTLIVSLPSVPPPA</sequence>
<organism evidence="7 8">
    <name type="scientific">Janthinobacterium psychrotolerans</name>
    <dbReference type="NCBI Taxonomy" id="1747903"/>
    <lineage>
        <taxon>Bacteria</taxon>
        <taxon>Pseudomonadati</taxon>
        <taxon>Pseudomonadota</taxon>
        <taxon>Betaproteobacteria</taxon>
        <taxon>Burkholderiales</taxon>
        <taxon>Oxalobacteraceae</taxon>
        <taxon>Janthinobacterium</taxon>
    </lineage>
</organism>
<dbReference type="PATRIC" id="fig|1747903.4.peg.4826"/>
<dbReference type="Pfam" id="PF02518">
    <property type="entry name" value="HATPase_c"/>
    <property type="match status" value="1"/>
</dbReference>
<dbReference type="InterPro" id="IPR036097">
    <property type="entry name" value="HisK_dim/P_sf"/>
</dbReference>
<evidence type="ECO:0000259" key="6">
    <source>
        <dbReference type="PROSITE" id="PS50110"/>
    </source>
</evidence>
<dbReference type="SMART" id="SM00448">
    <property type="entry name" value="REC"/>
    <property type="match status" value="2"/>
</dbReference>
<dbReference type="SUPFAM" id="SSF47384">
    <property type="entry name" value="Homodimeric domain of signal transducing histidine kinase"/>
    <property type="match status" value="1"/>
</dbReference>
<dbReference type="InterPro" id="IPR036890">
    <property type="entry name" value="HATPase_C_sf"/>
</dbReference>
<dbReference type="CDD" id="cd00082">
    <property type="entry name" value="HisKA"/>
    <property type="match status" value="1"/>
</dbReference>
<dbReference type="InterPro" id="IPR003661">
    <property type="entry name" value="HisK_dim/P_dom"/>
</dbReference>
<gene>
    <name evidence="7" type="ORF">ASR47_102511</name>
</gene>
<dbReference type="SUPFAM" id="SSF55874">
    <property type="entry name" value="ATPase domain of HSP90 chaperone/DNA topoisomerase II/histidine kinase"/>
    <property type="match status" value="1"/>
</dbReference>
<evidence type="ECO:0000313" key="7">
    <source>
        <dbReference type="EMBL" id="OBV41154.1"/>
    </source>
</evidence>
<dbReference type="EC" id="2.7.13.3" evidence="2"/>
<dbReference type="SMART" id="SM00387">
    <property type="entry name" value="HATPase_c"/>
    <property type="match status" value="1"/>
</dbReference>
<keyword evidence="7" id="KW-0808">Transferase</keyword>
<evidence type="ECO:0000256" key="3">
    <source>
        <dbReference type="ARBA" id="ARBA00022553"/>
    </source>
</evidence>
<feature type="modified residue" description="4-aspartylphosphate" evidence="4">
    <location>
        <position position="218"/>
    </location>
</feature>
<dbReference type="STRING" id="1747903.ASR47_102511"/>
<dbReference type="RefSeq" id="WP_065306239.1">
    <property type="nucleotide sequence ID" value="NZ_LOCQ01000038.1"/>
</dbReference>
<evidence type="ECO:0000313" key="8">
    <source>
        <dbReference type="Proteomes" id="UP000092713"/>
    </source>
</evidence>
<dbReference type="PANTHER" id="PTHR43547:SF2">
    <property type="entry name" value="HYBRID SIGNAL TRANSDUCTION HISTIDINE KINASE C"/>
    <property type="match status" value="1"/>
</dbReference>
<dbReference type="PANTHER" id="PTHR43547">
    <property type="entry name" value="TWO-COMPONENT HISTIDINE KINASE"/>
    <property type="match status" value="1"/>
</dbReference>
<name>A0A1A7C803_9BURK</name>
<proteinExistence type="predicted"/>
<dbReference type="InterPro" id="IPR003594">
    <property type="entry name" value="HATPase_dom"/>
</dbReference>
<protein>
    <recommendedName>
        <fullName evidence="2">histidine kinase</fullName>
        <ecNumber evidence="2">2.7.13.3</ecNumber>
    </recommendedName>
</protein>
<dbReference type="OrthoDB" id="8874570at2"/>
<dbReference type="PROSITE" id="PS50110">
    <property type="entry name" value="RESPONSE_REGULATORY"/>
    <property type="match status" value="2"/>
</dbReference>
<dbReference type="EMBL" id="LOCQ01000038">
    <property type="protein sequence ID" value="OBV41154.1"/>
    <property type="molecule type" value="Genomic_DNA"/>
</dbReference>
<dbReference type="InterPro" id="IPR005467">
    <property type="entry name" value="His_kinase_dom"/>
</dbReference>
<feature type="domain" description="Histidine kinase" evidence="5">
    <location>
        <begin position="314"/>
        <end position="529"/>
    </location>
</feature>
<feature type="domain" description="Response regulatory" evidence="6">
    <location>
        <begin position="6"/>
        <end position="123"/>
    </location>
</feature>
<keyword evidence="3 4" id="KW-0597">Phosphoprotein</keyword>
<dbReference type="Gene3D" id="3.40.50.2300">
    <property type="match status" value="2"/>
</dbReference>
<evidence type="ECO:0000256" key="2">
    <source>
        <dbReference type="ARBA" id="ARBA00012438"/>
    </source>
</evidence>
<comment type="catalytic activity">
    <reaction evidence="1">
        <text>ATP + protein L-histidine = ADP + protein N-phospho-L-histidine.</text>
        <dbReference type="EC" id="2.7.13.3"/>
    </reaction>
</comment>
<feature type="domain" description="Response regulatory" evidence="6">
    <location>
        <begin position="169"/>
        <end position="285"/>
    </location>
</feature>